<dbReference type="EC" id="6.3.2.2" evidence="8"/>
<evidence type="ECO:0000256" key="8">
    <source>
        <dbReference type="HAMAP-Rule" id="MF_00578"/>
    </source>
</evidence>
<dbReference type="EMBL" id="CP012365">
    <property type="protein sequence ID" value="AKX60611.1"/>
    <property type="molecule type" value="Genomic_DNA"/>
</dbReference>
<sequence>MSEIYNRRLALLGQPDSLAQLKQSLHGIERECLRVDKSGQLSLQPHPKALGATLTHGSITTDYAEPLLEFITAALPDSQQTLEQLEEIHRFTISQLADEVLWAPSMPGVLPDESEIPVAYYGESNIGQFKWVYRQGLAVRYGKTMQCIAGIHYNYSLPDSLWGILQEDDQDPRSAQDYQSARYIALTRNFRRYSWLLMYLFGASPAVDNSFVRHMQHSLKRFDEHTLYLPYATSLRMSDLGYQSNAQASLTPCYNELSSYIQSIRKAVATPYPPYAAFGTEQANGEWRQLNTNILQIENEYYSIIRPKRITQGNERPVEALEARGIQYVEARCIDINPFLMLGIDLEQARFLDVFLLYCALQDSPRLEGGECPMCTENFMQVVKQGRKPGLMLTRKSGSVSLQDWAKELFDGMQATAELLDKAYNTNQHSDALSSNYQKLLNVELTPSAQVLASMRAEQQSFSEFALAQSLRHAQALAAKPLTAEQLAYYQQLASQSIAEQQAIEQQPQLPFAEYLAKVSLP</sequence>
<evidence type="ECO:0000313" key="12">
    <source>
        <dbReference type="Proteomes" id="UP000063953"/>
    </source>
</evidence>
<dbReference type="GO" id="GO:0046872">
    <property type="term" value="F:metal ion binding"/>
    <property type="evidence" value="ECO:0007669"/>
    <property type="project" value="TreeGrafter"/>
</dbReference>
<keyword evidence="6 8" id="KW-0067">ATP-binding</keyword>
<dbReference type="SUPFAM" id="SSF55931">
    <property type="entry name" value="Glutamine synthetase/guanido kinase"/>
    <property type="match status" value="1"/>
</dbReference>
<dbReference type="GO" id="GO:0005524">
    <property type="term" value="F:ATP binding"/>
    <property type="evidence" value="ECO:0007669"/>
    <property type="project" value="UniProtKB-KW"/>
</dbReference>
<dbReference type="InterPro" id="IPR006334">
    <property type="entry name" value="Glut_cys_ligase"/>
</dbReference>
<feature type="domain" description="Glutamate--cysteine ligase" evidence="10">
    <location>
        <begin position="10"/>
        <end position="382"/>
    </location>
</feature>
<evidence type="ECO:0000256" key="3">
    <source>
        <dbReference type="ARBA" id="ARBA00022598"/>
    </source>
</evidence>
<accession>A0A0K1XH11</accession>
<dbReference type="InterPro" id="IPR014746">
    <property type="entry name" value="Gln_synth/guanido_kin_cat_dom"/>
</dbReference>
<keyword evidence="5 8" id="KW-0547">Nucleotide-binding</keyword>
<dbReference type="GO" id="GO:0005829">
    <property type="term" value="C:cytosol"/>
    <property type="evidence" value="ECO:0007669"/>
    <property type="project" value="TreeGrafter"/>
</dbReference>
<comment type="similarity">
    <text evidence="2 8">Belongs to the glutamate--cysteine ligase type 1 family. Type 1 subfamily.</text>
</comment>
<dbReference type="GO" id="GO:0006750">
    <property type="term" value="P:glutathione biosynthetic process"/>
    <property type="evidence" value="ECO:0007669"/>
    <property type="project" value="UniProtKB-UniRule"/>
</dbReference>
<name>A0A0K1XH11_9GAMM</name>
<evidence type="ECO:0000256" key="5">
    <source>
        <dbReference type="ARBA" id="ARBA00022741"/>
    </source>
</evidence>
<evidence type="ECO:0000256" key="6">
    <source>
        <dbReference type="ARBA" id="ARBA00022840"/>
    </source>
</evidence>
<evidence type="ECO:0000256" key="7">
    <source>
        <dbReference type="ARBA" id="ARBA00048819"/>
    </source>
</evidence>
<evidence type="ECO:0000259" key="10">
    <source>
        <dbReference type="Pfam" id="PF04262"/>
    </source>
</evidence>
<evidence type="ECO:0000256" key="4">
    <source>
        <dbReference type="ARBA" id="ARBA00022684"/>
    </source>
</evidence>
<proteinExistence type="inferred from homology"/>
<dbReference type="PATRIC" id="fig|1698449.3.peg.1483"/>
<dbReference type="STRING" id="1697053.AKN87_09765"/>
<dbReference type="HAMAP" id="MF_00578">
    <property type="entry name" value="Glu_cys_ligase"/>
    <property type="match status" value="1"/>
</dbReference>
<reference evidence="11 12" key="1">
    <citation type="journal article" date="2015" name="Genome Announc.">
        <title>Genome Sequences of Oblitimonas alkaliphila gen. nov. sp. nov. (Proposed), a Novel Bacterium of the Pseudomonadaceae Family.</title>
        <authorList>
            <person name="Lauer A.C."/>
            <person name="Nicholson A.C."/>
            <person name="Humrighouse B.W."/>
            <person name="Emery B."/>
            <person name="Drobish A."/>
            <person name="Juieng P."/>
            <person name="Loparev V."/>
            <person name="McQuiston J.R."/>
        </authorList>
    </citation>
    <scope>NUCLEOTIDE SEQUENCE [LARGE SCALE GENOMIC DNA]</scope>
    <source>
        <strain evidence="11 12">E5571</strain>
    </source>
</reference>
<gene>
    <name evidence="8" type="primary">gshA</name>
    <name evidence="11" type="ORF">AKN88_07375</name>
</gene>
<dbReference type="GO" id="GO:0004357">
    <property type="term" value="F:glutamate-cysteine ligase activity"/>
    <property type="evidence" value="ECO:0007669"/>
    <property type="project" value="UniProtKB-UniRule"/>
</dbReference>
<protein>
    <recommendedName>
        <fullName evidence="8">Glutamate--cysteine ligase</fullName>
        <ecNumber evidence="8">6.3.2.2</ecNumber>
    </recommendedName>
    <alternativeName>
        <fullName evidence="8">Gamma-ECS</fullName>
        <shortName evidence="8">GCS</shortName>
    </alternativeName>
    <alternativeName>
        <fullName evidence="8">Gamma-glutamylcysteine synthetase</fullName>
    </alternativeName>
</protein>
<dbReference type="Pfam" id="PF04262">
    <property type="entry name" value="Glu_cys_ligase"/>
    <property type="match status" value="1"/>
</dbReference>
<dbReference type="NCBIfam" id="TIGR01434">
    <property type="entry name" value="glu_cys_ligase"/>
    <property type="match status" value="1"/>
</dbReference>
<organism evidence="11 12">
    <name type="scientific">Thiopseudomonas alkaliphila</name>
    <dbReference type="NCBI Taxonomy" id="1697053"/>
    <lineage>
        <taxon>Bacteria</taxon>
        <taxon>Pseudomonadati</taxon>
        <taxon>Pseudomonadota</taxon>
        <taxon>Gammaproteobacteria</taxon>
        <taxon>Pseudomonadales</taxon>
        <taxon>Pseudomonadaceae</taxon>
        <taxon>Thiopseudomonas</taxon>
    </lineage>
</organism>
<evidence type="ECO:0000256" key="2">
    <source>
        <dbReference type="ARBA" id="ARBA00008772"/>
    </source>
</evidence>
<dbReference type="Proteomes" id="UP000063953">
    <property type="component" value="Chromosome"/>
</dbReference>
<keyword evidence="3 8" id="KW-0436">Ligase</keyword>
<evidence type="ECO:0000256" key="1">
    <source>
        <dbReference type="ARBA" id="ARBA00005006"/>
    </source>
</evidence>
<dbReference type="InterPro" id="IPR007370">
    <property type="entry name" value="Glu_cys_ligase"/>
</dbReference>
<dbReference type="Gene3D" id="3.30.590.20">
    <property type="match status" value="1"/>
</dbReference>
<dbReference type="UniPathway" id="UPA00142">
    <property type="reaction ID" value="UER00209"/>
</dbReference>
<comment type="pathway">
    <text evidence="1 8 9">Sulfur metabolism; glutathione biosynthesis; glutathione from L-cysteine and L-glutamate: step 1/2.</text>
</comment>
<evidence type="ECO:0000313" key="11">
    <source>
        <dbReference type="EMBL" id="AKX60611.1"/>
    </source>
</evidence>
<keyword evidence="4 8" id="KW-0317">Glutathione biosynthesis</keyword>
<keyword evidence="12" id="KW-1185">Reference proteome</keyword>
<dbReference type="RefSeq" id="WP_053101976.1">
    <property type="nucleotide sequence ID" value="NZ_CP012365.1"/>
</dbReference>
<comment type="catalytic activity">
    <reaction evidence="7 8 9">
        <text>L-cysteine + L-glutamate + ATP = gamma-L-glutamyl-L-cysteine + ADP + phosphate + H(+)</text>
        <dbReference type="Rhea" id="RHEA:13285"/>
        <dbReference type="ChEBI" id="CHEBI:15378"/>
        <dbReference type="ChEBI" id="CHEBI:29985"/>
        <dbReference type="ChEBI" id="CHEBI:30616"/>
        <dbReference type="ChEBI" id="CHEBI:35235"/>
        <dbReference type="ChEBI" id="CHEBI:43474"/>
        <dbReference type="ChEBI" id="CHEBI:58173"/>
        <dbReference type="ChEBI" id="CHEBI:456216"/>
        <dbReference type="EC" id="6.3.2.2"/>
    </reaction>
</comment>
<dbReference type="PANTHER" id="PTHR38761:SF1">
    <property type="entry name" value="GLUTAMATE--CYSTEINE LIGASE"/>
    <property type="match status" value="1"/>
</dbReference>
<dbReference type="PANTHER" id="PTHR38761">
    <property type="entry name" value="GLUTAMATE--CYSTEINE LIGASE"/>
    <property type="match status" value="1"/>
</dbReference>
<dbReference type="AlphaFoldDB" id="A0A0K1XH11"/>
<evidence type="ECO:0000256" key="9">
    <source>
        <dbReference type="RuleBase" id="RU004391"/>
    </source>
</evidence>